<evidence type="ECO:0000256" key="1">
    <source>
        <dbReference type="SAM" id="MobiDB-lite"/>
    </source>
</evidence>
<dbReference type="EMBL" id="GFDL01004192">
    <property type="protein sequence ID" value="JAV30853.1"/>
    <property type="molecule type" value="Transcribed_RNA"/>
</dbReference>
<organism evidence="2">
    <name type="scientific">Culex tarsalis</name>
    <name type="common">Encephalitis mosquito</name>
    <dbReference type="NCBI Taxonomy" id="7177"/>
    <lineage>
        <taxon>Eukaryota</taxon>
        <taxon>Metazoa</taxon>
        <taxon>Ecdysozoa</taxon>
        <taxon>Arthropoda</taxon>
        <taxon>Hexapoda</taxon>
        <taxon>Insecta</taxon>
        <taxon>Pterygota</taxon>
        <taxon>Neoptera</taxon>
        <taxon>Endopterygota</taxon>
        <taxon>Diptera</taxon>
        <taxon>Nematocera</taxon>
        <taxon>Culicoidea</taxon>
        <taxon>Culicidae</taxon>
        <taxon>Culicinae</taxon>
        <taxon>Culicini</taxon>
        <taxon>Culex</taxon>
        <taxon>Culex</taxon>
    </lineage>
</organism>
<feature type="compositionally biased region" description="Basic and acidic residues" evidence="1">
    <location>
        <begin position="102"/>
        <end position="111"/>
    </location>
</feature>
<feature type="compositionally biased region" description="Basic and acidic residues" evidence="1">
    <location>
        <begin position="73"/>
        <end position="92"/>
    </location>
</feature>
<accession>A0A1Q3FTV7</accession>
<feature type="compositionally biased region" description="Basic and acidic residues" evidence="1">
    <location>
        <begin position="563"/>
        <end position="580"/>
    </location>
</feature>
<name>A0A1Q3FTV7_CULTA</name>
<feature type="compositionally biased region" description="Basic and acidic residues" evidence="1">
    <location>
        <begin position="542"/>
        <end position="555"/>
    </location>
</feature>
<feature type="compositionally biased region" description="Polar residues" evidence="1">
    <location>
        <begin position="57"/>
        <end position="72"/>
    </location>
</feature>
<feature type="region of interest" description="Disordered" evidence="1">
    <location>
        <begin position="21"/>
        <end position="128"/>
    </location>
</feature>
<sequence length="580" mass="64708">MAPNRIFLVELLVEDLQMFSRPQLAENPEKPSDKPAASDKRASLDKPAASDKPASTDKANSSDKQASLVKQASSEKRTSLDKPNASDKRASLDKPPSSDKPGSQDKPDSSEKPNSSEIPTVNSTANPPCETCPERCIRLQLNHLARCEVCEKDFGSQLDMERSKMGENCMFTLSDADLAEGPLTFRISAVERQPKSPSKVLGTWEVPATEMFQELAKNYDDANAKEQKSETSIMSTDSCSRKYKPVSETIKSMYPLHMEQDVVTGYVILTLRISCLGPRITQKVMFGAKESQTAITCFKSVVQDDQEERFMKCVAYDAVNHPHPVICGPCEDKLPPNPPASVSSQEKIPCSPYDEYTAELNGNAICVRVEKNSDIKVMLDGEQKGGCTQGCWTSLTLPEGVYALEERYVQRQENACRLPVIRGNLKYPAEQWQSDFMMCKRKQPIRAEDLRKRPDPTRSVCMQTRDPELPVTKTPCGIEICRKGYHDPNVDVFVLKLGKNKTSREADATNQIELELRTPKGPMVEKRPKETRGVQVIEAEFEELKKPAPPAEEKGKKGKKGGKKGDKKRDKKGDKKDKKK</sequence>
<feature type="compositionally biased region" description="Polar residues" evidence="1">
    <location>
        <begin position="112"/>
        <end position="126"/>
    </location>
</feature>
<dbReference type="Pfam" id="PF14924">
    <property type="entry name" value="MAP10_N"/>
    <property type="match status" value="1"/>
</dbReference>
<feature type="compositionally biased region" description="Basic and acidic residues" evidence="1">
    <location>
        <begin position="27"/>
        <end position="44"/>
    </location>
</feature>
<dbReference type="AlphaFoldDB" id="A0A1Q3FTV7"/>
<proteinExistence type="predicted"/>
<protein>
    <submittedName>
        <fullName evidence="2">Uncharacterized protein</fullName>
    </submittedName>
</protein>
<feature type="region of interest" description="Disordered" evidence="1">
    <location>
        <begin position="539"/>
        <end position="580"/>
    </location>
</feature>
<evidence type="ECO:0000313" key="2">
    <source>
        <dbReference type="EMBL" id="JAV30853.1"/>
    </source>
</evidence>
<reference evidence="2" key="1">
    <citation type="submission" date="2017-01" db="EMBL/GenBank/DDBJ databases">
        <title>A deep insight into the sialotranscriptome of adult male and female Cluex tarsalis mosquitoes.</title>
        <authorList>
            <person name="Ribeiro J.M."/>
            <person name="Moreira F."/>
            <person name="Bernard K.A."/>
            <person name="Calvo E."/>
        </authorList>
    </citation>
    <scope>NUCLEOTIDE SEQUENCE</scope>
    <source>
        <strain evidence="2">Kern County</strain>
        <tissue evidence="2">Salivary glands</tissue>
    </source>
</reference>